<dbReference type="PROSITE" id="PS50157">
    <property type="entry name" value="ZINC_FINGER_C2H2_2"/>
    <property type="match status" value="3"/>
</dbReference>
<feature type="compositionally biased region" description="Low complexity" evidence="2">
    <location>
        <begin position="358"/>
        <end position="402"/>
    </location>
</feature>
<dbReference type="Pfam" id="PF00096">
    <property type="entry name" value="zf-C2H2"/>
    <property type="match status" value="3"/>
</dbReference>
<keyword evidence="1" id="KW-0863">Zinc-finger</keyword>
<reference evidence="4 5" key="1">
    <citation type="submission" date="2019-07" db="EMBL/GenBank/DDBJ databases">
        <authorList>
            <person name="Jastrzebski P J."/>
            <person name="Paukszto L."/>
            <person name="Jastrzebski P J."/>
        </authorList>
    </citation>
    <scope>NUCLEOTIDE SEQUENCE [LARGE SCALE GENOMIC DNA]</scope>
    <source>
        <strain evidence="4 5">WMS-il1</strain>
    </source>
</reference>
<dbReference type="InterPro" id="IPR032028">
    <property type="entry name" value="CSTF1_dimer"/>
</dbReference>
<dbReference type="Gene3D" id="3.30.160.60">
    <property type="entry name" value="Classic Zinc Finger"/>
    <property type="match status" value="3"/>
</dbReference>
<feature type="compositionally biased region" description="Low complexity" evidence="2">
    <location>
        <begin position="279"/>
        <end position="300"/>
    </location>
</feature>
<gene>
    <name evidence="4" type="ORF">WMSIL1_LOCUS11037</name>
</gene>
<dbReference type="InterPro" id="IPR013087">
    <property type="entry name" value="Znf_C2H2_type"/>
</dbReference>
<dbReference type="GO" id="GO:0000981">
    <property type="term" value="F:DNA-binding transcription factor activity, RNA polymerase II-specific"/>
    <property type="evidence" value="ECO:0007669"/>
    <property type="project" value="TreeGrafter"/>
</dbReference>
<dbReference type="InterPro" id="IPR036236">
    <property type="entry name" value="Znf_C2H2_sf"/>
</dbReference>
<sequence length="490" mass="52757">MSSEDREIIYPLVINQLLHDGYGVFAISLKKLVNSNSDAVASDKLLKIVKLGLAVSKFLEDSNLSKDFSHLAHAFQPNHHNGASFLNSSSSSNNQSIDQSPQQSLHQNGSQNGQFSLGLDPPIKLEPGDSSFNFPFSAYHRQWSQITNNRVNINLDGEIHELPGDGSPIKLFECSLCGKVFNRRDKVKRHLSELHHGIKRHQCATCFRLFSRNDKLVRHIMTVHQGIRDFSCLHCPRKFSRRWDYQRHMQTTHPTLLKQSSANQRQQSTHSTQQEATHSSITNTSTNNVISTTPSVSSSSAGVAGADPNGISSPPAAAVSTSTASSSGTPTISVVTTTSSVDRNMFPVFPNLTGQNVSPWTSSIPSSSNSAFTTTTSATKSESPTSSAVATSSSTEASTSSTALPAFSSSNAHGIFPMFPVFNQPSASNSGPNATTPFSNNAVFPSPIAAFTPVSASYHNGYTPMTSTPVSSSSNQSNCNESTSLTRMLL</sequence>
<feature type="domain" description="C2H2-type" evidence="3">
    <location>
        <begin position="230"/>
        <end position="253"/>
    </location>
</feature>
<dbReference type="PANTHER" id="PTHR46105">
    <property type="entry name" value="AGAP004733-PA"/>
    <property type="match status" value="1"/>
</dbReference>
<dbReference type="InterPro" id="IPR050457">
    <property type="entry name" value="ZnFinger_BTB_dom_contain"/>
</dbReference>
<feature type="compositionally biased region" description="Low complexity" evidence="2">
    <location>
        <begin position="82"/>
        <end position="104"/>
    </location>
</feature>
<evidence type="ECO:0000313" key="4">
    <source>
        <dbReference type="EMBL" id="VUZ52582.1"/>
    </source>
</evidence>
<dbReference type="PROSITE" id="PS00028">
    <property type="entry name" value="ZINC_FINGER_C2H2_1"/>
    <property type="match status" value="3"/>
</dbReference>
<feature type="domain" description="C2H2-type" evidence="3">
    <location>
        <begin position="172"/>
        <end position="200"/>
    </location>
</feature>
<evidence type="ECO:0000256" key="1">
    <source>
        <dbReference type="PROSITE-ProRule" id="PRU00042"/>
    </source>
</evidence>
<feature type="compositionally biased region" description="Low complexity" evidence="2">
    <location>
        <begin position="467"/>
        <end position="484"/>
    </location>
</feature>
<dbReference type="Gene3D" id="1.20.960.50">
    <property type="entry name" value="Cleavage stimulation factor subunit 1, dimerisation domain"/>
    <property type="match status" value="1"/>
</dbReference>
<dbReference type="GO" id="GO:0000978">
    <property type="term" value="F:RNA polymerase II cis-regulatory region sequence-specific DNA binding"/>
    <property type="evidence" value="ECO:0007669"/>
    <property type="project" value="TreeGrafter"/>
</dbReference>
<feature type="region of interest" description="Disordered" evidence="2">
    <location>
        <begin position="254"/>
        <end position="332"/>
    </location>
</feature>
<dbReference type="Proteomes" id="UP000321570">
    <property type="component" value="Unassembled WGS sequence"/>
</dbReference>
<proteinExistence type="predicted"/>
<evidence type="ECO:0000313" key="5">
    <source>
        <dbReference type="Proteomes" id="UP000321570"/>
    </source>
</evidence>
<keyword evidence="1" id="KW-0862">Zinc</keyword>
<dbReference type="SUPFAM" id="SSF57667">
    <property type="entry name" value="beta-beta-alpha zinc fingers"/>
    <property type="match status" value="2"/>
</dbReference>
<feature type="compositionally biased region" description="Low complexity" evidence="2">
    <location>
        <begin position="312"/>
        <end position="332"/>
    </location>
</feature>
<dbReference type="Pfam" id="PF16699">
    <property type="entry name" value="CSTF1_dimer"/>
    <property type="match status" value="1"/>
</dbReference>
<accession>A0A564YZB6</accession>
<dbReference type="SMART" id="SM00355">
    <property type="entry name" value="ZnF_C2H2"/>
    <property type="match status" value="3"/>
</dbReference>
<dbReference type="InterPro" id="IPR038184">
    <property type="entry name" value="CSTF1_dimer_sf"/>
</dbReference>
<feature type="domain" description="C2H2-type" evidence="3">
    <location>
        <begin position="201"/>
        <end position="229"/>
    </location>
</feature>
<dbReference type="PANTHER" id="PTHR46105:SF28">
    <property type="entry name" value="ZINC FINGER PROTEIN 37-LIKE"/>
    <property type="match status" value="1"/>
</dbReference>
<feature type="compositionally biased region" description="Polar residues" evidence="2">
    <location>
        <begin position="254"/>
        <end position="278"/>
    </location>
</feature>
<evidence type="ECO:0000259" key="3">
    <source>
        <dbReference type="PROSITE" id="PS50157"/>
    </source>
</evidence>
<feature type="region of interest" description="Disordered" evidence="2">
    <location>
        <begin position="467"/>
        <end position="490"/>
    </location>
</feature>
<feature type="compositionally biased region" description="Polar residues" evidence="2">
    <location>
        <begin position="105"/>
        <end position="115"/>
    </location>
</feature>
<feature type="region of interest" description="Disordered" evidence="2">
    <location>
        <begin position="350"/>
        <end position="402"/>
    </location>
</feature>
<evidence type="ECO:0000256" key="2">
    <source>
        <dbReference type="SAM" id="MobiDB-lite"/>
    </source>
</evidence>
<dbReference type="GO" id="GO:0008270">
    <property type="term" value="F:zinc ion binding"/>
    <property type="evidence" value="ECO:0007669"/>
    <property type="project" value="UniProtKB-KW"/>
</dbReference>
<organism evidence="4 5">
    <name type="scientific">Hymenolepis diminuta</name>
    <name type="common">Rat tapeworm</name>
    <dbReference type="NCBI Taxonomy" id="6216"/>
    <lineage>
        <taxon>Eukaryota</taxon>
        <taxon>Metazoa</taxon>
        <taxon>Spiralia</taxon>
        <taxon>Lophotrochozoa</taxon>
        <taxon>Platyhelminthes</taxon>
        <taxon>Cestoda</taxon>
        <taxon>Eucestoda</taxon>
        <taxon>Cyclophyllidea</taxon>
        <taxon>Hymenolepididae</taxon>
        <taxon>Hymenolepis</taxon>
    </lineage>
</organism>
<name>A0A564YZB6_HYMDI</name>
<dbReference type="EMBL" id="CABIJS010000510">
    <property type="protein sequence ID" value="VUZ52582.1"/>
    <property type="molecule type" value="Genomic_DNA"/>
</dbReference>
<protein>
    <recommendedName>
        <fullName evidence="3">C2H2-type domain-containing protein</fullName>
    </recommendedName>
</protein>
<feature type="region of interest" description="Disordered" evidence="2">
    <location>
        <begin position="82"/>
        <end position="120"/>
    </location>
</feature>
<keyword evidence="1" id="KW-0479">Metal-binding</keyword>
<dbReference type="AlphaFoldDB" id="A0A564YZB6"/>
<keyword evidence="5" id="KW-1185">Reference proteome</keyword>